<dbReference type="InterPro" id="IPR036396">
    <property type="entry name" value="Cyt_P450_sf"/>
</dbReference>
<dbReference type="PANTHER" id="PTHR24305:SF166">
    <property type="entry name" value="CYTOCHROME P450 12A4, MITOCHONDRIAL-RELATED"/>
    <property type="match status" value="1"/>
</dbReference>
<keyword evidence="3" id="KW-1133">Transmembrane helix</keyword>
<keyword evidence="2" id="KW-0408">Iron</keyword>
<evidence type="ECO:0000313" key="5">
    <source>
        <dbReference type="Proteomes" id="UP000304928"/>
    </source>
</evidence>
<dbReference type="GO" id="GO:0020037">
    <property type="term" value="F:heme binding"/>
    <property type="evidence" value="ECO:0007669"/>
    <property type="project" value="InterPro"/>
</dbReference>
<dbReference type="AlphaFoldDB" id="A0A4S9AS81"/>
<dbReference type="EMBL" id="QZAR01000322">
    <property type="protein sequence ID" value="THW82885.1"/>
    <property type="molecule type" value="Genomic_DNA"/>
</dbReference>
<comment type="similarity">
    <text evidence="1">Belongs to the cytochrome P450 family.</text>
</comment>
<name>A0A4S9AS81_AURPU</name>
<comment type="caution">
    <text evidence="4">The sequence shown here is derived from an EMBL/GenBank/DDBJ whole genome shotgun (WGS) entry which is preliminary data.</text>
</comment>
<evidence type="ECO:0000313" key="4">
    <source>
        <dbReference type="EMBL" id="THW82885.1"/>
    </source>
</evidence>
<keyword evidence="3" id="KW-0812">Transmembrane</keyword>
<dbReference type="GO" id="GO:0005506">
    <property type="term" value="F:iron ion binding"/>
    <property type="evidence" value="ECO:0007669"/>
    <property type="project" value="InterPro"/>
</dbReference>
<evidence type="ECO:0000256" key="3">
    <source>
        <dbReference type="SAM" id="Phobius"/>
    </source>
</evidence>
<keyword evidence="2" id="KW-0349">Heme</keyword>
<dbReference type="Proteomes" id="UP000304928">
    <property type="component" value="Unassembled WGS sequence"/>
</dbReference>
<organism evidence="4 5">
    <name type="scientific">Aureobasidium pullulans</name>
    <name type="common">Black yeast</name>
    <name type="synonym">Pullularia pullulans</name>
    <dbReference type="NCBI Taxonomy" id="5580"/>
    <lineage>
        <taxon>Eukaryota</taxon>
        <taxon>Fungi</taxon>
        <taxon>Dikarya</taxon>
        <taxon>Ascomycota</taxon>
        <taxon>Pezizomycotina</taxon>
        <taxon>Dothideomycetes</taxon>
        <taxon>Dothideomycetidae</taxon>
        <taxon>Dothideales</taxon>
        <taxon>Saccotheciaceae</taxon>
        <taxon>Aureobasidium</taxon>
    </lineage>
</organism>
<keyword evidence="2" id="KW-0479">Metal-binding</keyword>
<dbReference type="InterPro" id="IPR002401">
    <property type="entry name" value="Cyt_P450_E_grp-I"/>
</dbReference>
<feature type="transmembrane region" description="Helical" evidence="3">
    <location>
        <begin position="25"/>
        <end position="45"/>
    </location>
</feature>
<dbReference type="PANTHER" id="PTHR24305">
    <property type="entry name" value="CYTOCHROME P450"/>
    <property type="match status" value="1"/>
</dbReference>
<dbReference type="InterPro" id="IPR001128">
    <property type="entry name" value="Cyt_P450"/>
</dbReference>
<feature type="binding site" description="axial binding residue" evidence="2">
    <location>
        <position position="541"/>
    </location>
    <ligand>
        <name>heme</name>
        <dbReference type="ChEBI" id="CHEBI:30413"/>
    </ligand>
    <ligandPart>
        <name>Fe</name>
        <dbReference type="ChEBI" id="CHEBI:18248"/>
    </ligandPart>
</feature>
<proteinExistence type="inferred from homology"/>
<keyword evidence="3" id="KW-0472">Membrane</keyword>
<dbReference type="InterPro" id="IPR050121">
    <property type="entry name" value="Cytochrome_P450_monoxygenase"/>
</dbReference>
<dbReference type="SUPFAM" id="SSF48264">
    <property type="entry name" value="Cytochrome P450"/>
    <property type="match status" value="1"/>
</dbReference>
<comment type="cofactor">
    <cofactor evidence="2">
        <name>heme</name>
        <dbReference type="ChEBI" id="CHEBI:30413"/>
    </cofactor>
</comment>
<dbReference type="Pfam" id="PF00067">
    <property type="entry name" value="p450"/>
    <property type="match status" value="1"/>
</dbReference>
<protein>
    <submittedName>
        <fullName evidence="4">Cytochrome P450</fullName>
    </submittedName>
</protein>
<evidence type="ECO:0000256" key="1">
    <source>
        <dbReference type="ARBA" id="ARBA00010617"/>
    </source>
</evidence>
<sequence length="621" mass="69214">MEAGESLVPPFRDCVFCTIFLEQSLSFIMAFASQIIITLSIIYAIRLGHNLFKNVRNANAIRLPVKIVPVDQGNVIWLLSSSFTRRYAQKMLPASLYKRLNLAIFGWEFQEGTRPFDEPVGRHGHQKSQSFIMAGLGKLEFWTTDPLAIQDILHRTQAFEVPKSLEFALGQFGPNVMTTNGSQWARHRRIVTSVIDERISRTVFTESMRQAGGLLDDLFPADAGSITAAETTKLFDMLKKITIHVLMAAGMGKQVSWNCEPDGELEAGYTMSPTVSLTTIVANIVGIGMLPTGLLIHWPTWLPGGGNMRRIGKAKFEVQKRNETMIQEQQYQQSQTKSTEPNIISKLVQASLGSVSSQAMTKDEMVSNLFIFTAAGFETTATTLAFAMVLLARHPCWQEWIHEEVDSLTSNHSENDRDYAIIFPKAIRILSFMLEVVRLYPPAPHIHREITASQTVQTTAGPVVIPAGTKVYINSVAAHLLPSWRDVNHSSDPPSFQNSPEIPDELTFRPSRWINPPGSDNVQFRPPKGTFVPWAIGPRVCPGQKMAQIEFTAVILTLLARCRIEAVSLPNETNSDMETRLDGRLHDSIWKTVLEMNNAFAPRPGSGLGMRLVNRGQESVV</sequence>
<dbReference type="GO" id="GO:0016705">
    <property type="term" value="F:oxidoreductase activity, acting on paired donors, with incorporation or reduction of molecular oxygen"/>
    <property type="evidence" value="ECO:0007669"/>
    <property type="project" value="InterPro"/>
</dbReference>
<reference evidence="4 5" key="1">
    <citation type="submission" date="2018-10" db="EMBL/GenBank/DDBJ databases">
        <title>Fifty Aureobasidium pullulans genomes reveal a recombining polyextremotolerant generalist.</title>
        <authorList>
            <person name="Gostincar C."/>
            <person name="Turk M."/>
            <person name="Zajc J."/>
            <person name="Gunde-Cimerman N."/>
        </authorList>
    </citation>
    <scope>NUCLEOTIDE SEQUENCE [LARGE SCALE GENOMIC DNA]</scope>
    <source>
        <strain evidence="4 5">EXF-10507</strain>
    </source>
</reference>
<feature type="transmembrane region" description="Helical" evidence="3">
    <location>
        <begin position="280"/>
        <end position="298"/>
    </location>
</feature>
<accession>A0A4S9AS81</accession>
<evidence type="ECO:0000256" key="2">
    <source>
        <dbReference type="PIRSR" id="PIRSR602401-1"/>
    </source>
</evidence>
<dbReference type="GO" id="GO:0004497">
    <property type="term" value="F:monooxygenase activity"/>
    <property type="evidence" value="ECO:0007669"/>
    <property type="project" value="InterPro"/>
</dbReference>
<dbReference type="Gene3D" id="1.10.630.10">
    <property type="entry name" value="Cytochrome P450"/>
    <property type="match status" value="1"/>
</dbReference>
<gene>
    <name evidence="4" type="ORF">D6D15_09948</name>
</gene>
<dbReference type="PRINTS" id="PR00385">
    <property type="entry name" value="P450"/>
</dbReference>
<dbReference type="PRINTS" id="PR00463">
    <property type="entry name" value="EP450I"/>
</dbReference>